<name>A0AA39JCT6_ARMTA</name>
<gene>
    <name evidence="1" type="ORF">EV420DRAFT_1581795</name>
</gene>
<evidence type="ECO:0008006" key="3">
    <source>
        <dbReference type="Google" id="ProtNLM"/>
    </source>
</evidence>
<comment type="caution">
    <text evidence="1">The sequence shown here is derived from an EMBL/GenBank/DDBJ whole genome shotgun (WGS) entry which is preliminary data.</text>
</comment>
<dbReference type="SUPFAM" id="SSF52047">
    <property type="entry name" value="RNI-like"/>
    <property type="match status" value="1"/>
</dbReference>
<accession>A0AA39JCT6</accession>
<dbReference type="AlphaFoldDB" id="A0AA39JCT6"/>
<evidence type="ECO:0000313" key="2">
    <source>
        <dbReference type="Proteomes" id="UP001175211"/>
    </source>
</evidence>
<reference evidence="1" key="1">
    <citation type="submission" date="2023-06" db="EMBL/GenBank/DDBJ databases">
        <authorList>
            <consortium name="Lawrence Berkeley National Laboratory"/>
            <person name="Ahrendt S."/>
            <person name="Sahu N."/>
            <person name="Indic B."/>
            <person name="Wong-Bajracharya J."/>
            <person name="Merenyi Z."/>
            <person name="Ke H.-M."/>
            <person name="Monk M."/>
            <person name="Kocsube S."/>
            <person name="Drula E."/>
            <person name="Lipzen A."/>
            <person name="Balint B."/>
            <person name="Henrissat B."/>
            <person name="Andreopoulos B."/>
            <person name="Martin F.M."/>
            <person name="Harder C.B."/>
            <person name="Rigling D."/>
            <person name="Ford K.L."/>
            <person name="Foster G.D."/>
            <person name="Pangilinan J."/>
            <person name="Papanicolaou A."/>
            <person name="Barry K."/>
            <person name="LaButti K."/>
            <person name="Viragh M."/>
            <person name="Koriabine M."/>
            <person name="Yan M."/>
            <person name="Riley R."/>
            <person name="Champramary S."/>
            <person name="Plett K.L."/>
            <person name="Tsai I.J."/>
            <person name="Slot J."/>
            <person name="Sipos G."/>
            <person name="Plett J."/>
            <person name="Nagy L.G."/>
            <person name="Grigoriev I.V."/>
        </authorList>
    </citation>
    <scope>NUCLEOTIDE SEQUENCE</scope>
    <source>
        <strain evidence="1">CCBAS 213</strain>
    </source>
</reference>
<dbReference type="GeneID" id="85358230"/>
<proteinExistence type="predicted"/>
<evidence type="ECO:0000313" key="1">
    <source>
        <dbReference type="EMBL" id="KAK0440407.1"/>
    </source>
</evidence>
<organism evidence="1 2">
    <name type="scientific">Armillaria tabescens</name>
    <name type="common">Ringless honey mushroom</name>
    <name type="synonym">Agaricus tabescens</name>
    <dbReference type="NCBI Taxonomy" id="1929756"/>
    <lineage>
        <taxon>Eukaryota</taxon>
        <taxon>Fungi</taxon>
        <taxon>Dikarya</taxon>
        <taxon>Basidiomycota</taxon>
        <taxon>Agaricomycotina</taxon>
        <taxon>Agaricomycetes</taxon>
        <taxon>Agaricomycetidae</taxon>
        <taxon>Agaricales</taxon>
        <taxon>Marasmiineae</taxon>
        <taxon>Physalacriaceae</taxon>
        <taxon>Desarmillaria</taxon>
    </lineage>
</organism>
<protein>
    <recommendedName>
        <fullName evidence="3">F-box domain-containing protein</fullName>
    </recommendedName>
</protein>
<keyword evidence="2" id="KW-1185">Reference proteome</keyword>
<dbReference type="Proteomes" id="UP001175211">
    <property type="component" value="Unassembled WGS sequence"/>
</dbReference>
<dbReference type="RefSeq" id="XP_060323568.1">
    <property type="nucleotide sequence ID" value="XM_060474682.1"/>
</dbReference>
<dbReference type="EMBL" id="JAUEPS010000077">
    <property type="protein sequence ID" value="KAK0440407.1"/>
    <property type="molecule type" value="Genomic_DNA"/>
</dbReference>
<sequence length="525" mass="59765">MTPFYSVWSPCTDCHCPNHHVPSHSFPPERHSLDNSNFAHLMRSNEPPLPAEADTLNAMILSYQAELKDIDSEESNLITLSMEMRDKIALLDQKVELLREERIRISEAINQRQRLLSPIRRLPTEILSRIFLQTIEYPIKAARTDTTDMWWKFQRACSAPWLIALVSRHWREVALDFPQLWSYVNILITDKTFTEGTYGFAQRIGEHMLRSGRHKLSVCIANDPDNSTFEELPLPLATILCSIANRIRDLCLFLSSSIFVNLPPLRLSLPQLERLSVLCIDITILNHTNLRIFDFCPKLYYIRVMDIAAVSEVFDLPWVQITQFKSKHTHSKDTQPGPTFDEVLGFLAAAINLKECSIQCENRGDDLLHAPVTCPKLHTLTLSGIHHHWRYDSVALLLDKIILPSLTTLLVSGKVGHEDREPARTFSAIGDMISRSKCSLKVLHYDHGSLLPEHFIGFLRNTPTLEDFRLTGSALDADTVTEQNLMELTVKLDGAKPLVPNLHTLFLDGTIAFPMKAFAEMVESR</sequence>